<evidence type="ECO:0000313" key="5">
    <source>
        <dbReference type="EMBL" id="OWA52767.1"/>
    </source>
</evidence>
<gene>
    <name evidence="5" type="ORF">BV898_17210</name>
</gene>
<proteinExistence type="inferred from homology"/>
<evidence type="ECO:0000256" key="3">
    <source>
        <dbReference type="ARBA" id="ARBA00022840"/>
    </source>
</evidence>
<organism evidence="5 6">
    <name type="scientific">Hypsibius exemplaris</name>
    <name type="common">Freshwater tardigrade</name>
    <dbReference type="NCBI Taxonomy" id="2072580"/>
    <lineage>
        <taxon>Eukaryota</taxon>
        <taxon>Metazoa</taxon>
        <taxon>Ecdysozoa</taxon>
        <taxon>Tardigrada</taxon>
        <taxon>Eutardigrada</taxon>
        <taxon>Parachela</taxon>
        <taxon>Hypsibioidea</taxon>
        <taxon>Hypsibiidae</taxon>
        <taxon>Hypsibius</taxon>
    </lineage>
</organism>
<evidence type="ECO:0000256" key="4">
    <source>
        <dbReference type="RuleBase" id="RU003322"/>
    </source>
</evidence>
<dbReference type="Proteomes" id="UP000192578">
    <property type="component" value="Unassembled WGS sequence"/>
</dbReference>
<dbReference type="Gene3D" id="3.30.420.40">
    <property type="match status" value="2"/>
</dbReference>
<dbReference type="FunFam" id="3.30.30.30:FF:000005">
    <property type="entry name" value="Heat shock protein ssb1"/>
    <property type="match status" value="1"/>
</dbReference>
<dbReference type="PROSITE" id="PS00329">
    <property type="entry name" value="HSP70_2"/>
    <property type="match status" value="1"/>
</dbReference>
<comment type="caution">
    <text evidence="5">The sequence shown here is derived from an EMBL/GenBank/DDBJ whole genome shotgun (WGS) entry which is preliminary data.</text>
</comment>
<dbReference type="InterPro" id="IPR013126">
    <property type="entry name" value="Hsp_70_fam"/>
</dbReference>
<dbReference type="PROSITE" id="PS00297">
    <property type="entry name" value="HSP70_1"/>
    <property type="match status" value="1"/>
</dbReference>
<dbReference type="InterPro" id="IPR029047">
    <property type="entry name" value="HSP70_peptide-bd_sf"/>
</dbReference>
<dbReference type="CDD" id="cd24028">
    <property type="entry name" value="ASKHA_NBD_HSP70_HSPA1-like"/>
    <property type="match status" value="1"/>
</dbReference>
<keyword evidence="5" id="KW-0346">Stress response</keyword>
<dbReference type="SUPFAM" id="SSF100920">
    <property type="entry name" value="Heat shock protein 70kD (HSP70), peptide-binding domain"/>
    <property type="match status" value="1"/>
</dbReference>
<dbReference type="AlphaFoldDB" id="A0A9X6NEL7"/>
<name>A0A9X6NEL7_HYPEX</name>
<dbReference type="Pfam" id="PF00012">
    <property type="entry name" value="HSP70"/>
    <property type="match status" value="1"/>
</dbReference>
<dbReference type="FunFam" id="3.90.640.10:FF:000003">
    <property type="entry name" value="Molecular chaperone DnaK"/>
    <property type="match status" value="1"/>
</dbReference>
<dbReference type="Gene3D" id="3.90.640.10">
    <property type="entry name" value="Actin, Chain A, domain 4"/>
    <property type="match status" value="1"/>
</dbReference>
<dbReference type="PROSITE" id="PS01036">
    <property type="entry name" value="HSP70_3"/>
    <property type="match status" value="1"/>
</dbReference>
<dbReference type="InterPro" id="IPR018181">
    <property type="entry name" value="Heat_shock_70_CS"/>
</dbReference>
<keyword evidence="3 4" id="KW-0067">ATP-binding</keyword>
<accession>A0A9X6NEL7</accession>
<reference evidence="6" key="1">
    <citation type="submission" date="2017-01" db="EMBL/GenBank/DDBJ databases">
        <title>Comparative genomics of anhydrobiosis in the tardigrade Hypsibius dujardini.</title>
        <authorList>
            <person name="Yoshida Y."/>
            <person name="Koutsovoulos G."/>
            <person name="Laetsch D."/>
            <person name="Stevens L."/>
            <person name="Kumar S."/>
            <person name="Horikawa D."/>
            <person name="Ishino K."/>
            <person name="Komine S."/>
            <person name="Tomita M."/>
            <person name="Blaxter M."/>
            <person name="Arakawa K."/>
        </authorList>
    </citation>
    <scope>NUCLEOTIDE SEQUENCE [LARGE SCALE GENOMIC DNA]</scope>
    <source>
        <strain evidence="6">Z151</strain>
    </source>
</reference>
<sequence length="525" mass="56244">MANNIIGVGIDLGTTNCSVAVCYSSGAVDIIPNDQTGHSVTPSYVAFEEDGQILFGVEAKNCACVNIRNTVFEVKRILGRSSDDPEIGQNTRRWPFTVVLEKDGPEIEVEQHGEAKRYTPTQISSLVLSSLRRIASDYLGFSVKDVVVTVPANFNQSQRKETSRAAQLAGFNVPVLVNEPSAAAVAYRSKAVAGNRFLVFDFGGGTLDVSLVRCHEDRARVGGFPQYEVLASEGDAMLGGADFDGRLQDHLVGLFQAKAGFDVRGNAEAMGKLRLQAEMVKQHCTGSPRGRATVAALASGVDLKESVTREKFEELCADLFARILPPVERVLRAGGCKKTELDFVLLVGGSTRIPKVKATLAAYFGTVPLKQDIHPDEAIAYGAAVIAHARQAERVASNQENEDDVDDEIGTGVTDIVPATLGVEVEGGAIRPLIHKGRKLPVSVTETFATAMAYSTTATIKIYEGESLVTAGNKLLSQLALSSLTLTPHGQNFILVTFHYDLSGILKVTAKDTTSGKNVSVVLFE</sequence>
<protein>
    <submittedName>
        <fullName evidence="5">Major heat shock 70 kDa protein Ab</fullName>
    </submittedName>
</protein>
<dbReference type="EMBL" id="MTYJ01000285">
    <property type="protein sequence ID" value="OWA52767.1"/>
    <property type="molecule type" value="Genomic_DNA"/>
</dbReference>
<dbReference type="GO" id="GO:0140662">
    <property type="term" value="F:ATP-dependent protein folding chaperone"/>
    <property type="evidence" value="ECO:0007669"/>
    <property type="project" value="InterPro"/>
</dbReference>
<dbReference type="InterPro" id="IPR043129">
    <property type="entry name" value="ATPase_NBD"/>
</dbReference>
<comment type="similarity">
    <text evidence="1 4">Belongs to the heat shock protein 70 family.</text>
</comment>
<dbReference type="PRINTS" id="PR00301">
    <property type="entry name" value="HEATSHOCK70"/>
</dbReference>
<evidence type="ECO:0000256" key="1">
    <source>
        <dbReference type="ARBA" id="ARBA00007381"/>
    </source>
</evidence>
<dbReference type="GO" id="GO:0005524">
    <property type="term" value="F:ATP binding"/>
    <property type="evidence" value="ECO:0007669"/>
    <property type="project" value="UniProtKB-KW"/>
</dbReference>
<dbReference type="OrthoDB" id="2401965at2759"/>
<dbReference type="PANTHER" id="PTHR19375">
    <property type="entry name" value="HEAT SHOCK PROTEIN 70KDA"/>
    <property type="match status" value="1"/>
</dbReference>
<dbReference type="SUPFAM" id="SSF53067">
    <property type="entry name" value="Actin-like ATPase domain"/>
    <property type="match status" value="2"/>
</dbReference>
<keyword evidence="2 4" id="KW-0547">Nucleotide-binding</keyword>
<evidence type="ECO:0000313" key="6">
    <source>
        <dbReference type="Proteomes" id="UP000192578"/>
    </source>
</evidence>
<keyword evidence="6" id="KW-1185">Reference proteome</keyword>
<dbReference type="Gene3D" id="2.60.34.10">
    <property type="entry name" value="Substrate Binding Domain Of DNAk, Chain A, domain 1"/>
    <property type="match status" value="1"/>
</dbReference>
<evidence type="ECO:0000256" key="2">
    <source>
        <dbReference type="ARBA" id="ARBA00022741"/>
    </source>
</evidence>